<accession>A0A6M3KC96</accession>
<dbReference type="AlphaFoldDB" id="A0A6M3KC96"/>
<organism evidence="2">
    <name type="scientific">viral metagenome</name>
    <dbReference type="NCBI Taxonomy" id="1070528"/>
    <lineage>
        <taxon>unclassified sequences</taxon>
        <taxon>metagenomes</taxon>
        <taxon>organismal metagenomes</taxon>
    </lineage>
</organism>
<evidence type="ECO:0000313" key="2">
    <source>
        <dbReference type="EMBL" id="QJA79486.1"/>
    </source>
</evidence>
<evidence type="ECO:0000313" key="1">
    <source>
        <dbReference type="EMBL" id="QJA60815.1"/>
    </source>
</evidence>
<protein>
    <submittedName>
        <fullName evidence="2">Putative methyltransferase</fullName>
    </submittedName>
</protein>
<dbReference type="EMBL" id="MT142383">
    <property type="protein sequence ID" value="QJA79486.1"/>
    <property type="molecule type" value="Genomic_DNA"/>
</dbReference>
<dbReference type="GO" id="GO:0032259">
    <property type="term" value="P:methylation"/>
    <property type="evidence" value="ECO:0007669"/>
    <property type="project" value="UniProtKB-KW"/>
</dbReference>
<dbReference type="EMBL" id="MT141421">
    <property type="protein sequence ID" value="QJA60815.1"/>
    <property type="molecule type" value="Genomic_DNA"/>
</dbReference>
<dbReference type="SUPFAM" id="SSF53335">
    <property type="entry name" value="S-adenosyl-L-methionine-dependent methyltransferases"/>
    <property type="match status" value="1"/>
</dbReference>
<dbReference type="Gene3D" id="3.40.50.150">
    <property type="entry name" value="Vaccinia Virus protein VP39"/>
    <property type="match status" value="1"/>
</dbReference>
<dbReference type="InterPro" id="IPR029063">
    <property type="entry name" value="SAM-dependent_MTases_sf"/>
</dbReference>
<proteinExistence type="predicted"/>
<keyword evidence="2" id="KW-0808">Transferase</keyword>
<dbReference type="GO" id="GO:0008168">
    <property type="term" value="F:methyltransferase activity"/>
    <property type="evidence" value="ECO:0007669"/>
    <property type="project" value="UniProtKB-KW"/>
</dbReference>
<keyword evidence="2" id="KW-0489">Methyltransferase</keyword>
<reference evidence="2" key="1">
    <citation type="submission" date="2020-03" db="EMBL/GenBank/DDBJ databases">
        <title>The deep terrestrial virosphere.</title>
        <authorList>
            <person name="Holmfeldt K."/>
            <person name="Nilsson E."/>
            <person name="Simone D."/>
            <person name="Lopez-Fernandez M."/>
            <person name="Wu X."/>
            <person name="de Brujin I."/>
            <person name="Lundin D."/>
            <person name="Andersson A."/>
            <person name="Bertilsson S."/>
            <person name="Dopson M."/>
        </authorList>
    </citation>
    <scope>NUCLEOTIDE SEQUENCE</scope>
    <source>
        <strain evidence="2">MM415A00871</strain>
        <strain evidence="1">MM415B01048</strain>
    </source>
</reference>
<gene>
    <name evidence="2" type="ORF">MM415A00871_0012</name>
    <name evidence="1" type="ORF">MM415B01048_0023</name>
</gene>
<name>A0A6M3KC96_9ZZZZ</name>
<sequence length="221" mass="26360">MDELTIFGKKRGTDKAIEHTYTPIYHEHFKHLREQEIKLFEIGAGGYEQPNIGAMSLRMWKDYFPFGQIYSIDIYDKRKFQEDRIHIFKGSQTDELFLLTVIKSMGGAPDIIIDDGSHVNYHVIYSFEILFPFLKNGGIYVIEDCQTSYWPEYRGGSTYTTMDYFTRFVHGLNWREQIKQGYEPTYYDKWIFGIHFYHNMIFIYKGDNTEESNVLKNNQRR</sequence>